<dbReference type="EnsemblPlants" id="OMERI01G18800.1">
    <property type="protein sequence ID" value="OMERI01G18800.1"/>
    <property type="gene ID" value="OMERI01G18800"/>
</dbReference>
<dbReference type="Gene3D" id="3.30.70.100">
    <property type="match status" value="1"/>
</dbReference>
<dbReference type="STRING" id="40149.A0A0E0C3T8"/>
<organism evidence="2">
    <name type="scientific">Oryza meridionalis</name>
    <dbReference type="NCBI Taxonomy" id="40149"/>
    <lineage>
        <taxon>Eukaryota</taxon>
        <taxon>Viridiplantae</taxon>
        <taxon>Streptophyta</taxon>
        <taxon>Embryophyta</taxon>
        <taxon>Tracheophyta</taxon>
        <taxon>Spermatophyta</taxon>
        <taxon>Magnoliopsida</taxon>
        <taxon>Liliopsida</taxon>
        <taxon>Poales</taxon>
        <taxon>Poaceae</taxon>
        <taxon>BOP clade</taxon>
        <taxon>Oryzoideae</taxon>
        <taxon>Oryzeae</taxon>
        <taxon>Oryzinae</taxon>
        <taxon>Oryza</taxon>
    </lineage>
</organism>
<dbReference type="CDD" id="cd00371">
    <property type="entry name" value="HMA"/>
    <property type="match status" value="1"/>
</dbReference>
<dbReference type="InterPro" id="IPR006121">
    <property type="entry name" value="HMA_dom"/>
</dbReference>
<reference evidence="2" key="2">
    <citation type="submission" date="2018-05" db="EMBL/GenBank/DDBJ databases">
        <title>OmerRS3 (Oryza meridionalis Reference Sequence Version 3).</title>
        <authorList>
            <person name="Zhang J."/>
            <person name="Kudrna D."/>
            <person name="Lee S."/>
            <person name="Talag J."/>
            <person name="Welchert J."/>
            <person name="Wing R.A."/>
        </authorList>
    </citation>
    <scope>NUCLEOTIDE SEQUENCE [LARGE SCALE GENOMIC DNA]</scope>
    <source>
        <strain evidence="2">cv. OR44</strain>
    </source>
</reference>
<evidence type="ECO:0000313" key="3">
    <source>
        <dbReference type="Proteomes" id="UP000008021"/>
    </source>
</evidence>
<dbReference type="SUPFAM" id="SSF55008">
    <property type="entry name" value="HMA, heavy metal-associated domain"/>
    <property type="match status" value="1"/>
</dbReference>
<dbReference type="PANTHER" id="PTHR46119:SF7">
    <property type="entry name" value="OS01G0595201 PROTEIN"/>
    <property type="match status" value="1"/>
</dbReference>
<proteinExistence type="predicted"/>
<evidence type="ECO:0000313" key="2">
    <source>
        <dbReference type="EnsemblPlants" id="OMERI01G18800.1"/>
    </source>
</evidence>
<dbReference type="Pfam" id="PF00403">
    <property type="entry name" value="HMA"/>
    <property type="match status" value="1"/>
</dbReference>
<dbReference type="HOGENOM" id="CLU_150273_0_0_1"/>
<dbReference type="Gramene" id="OMERI01G18800.1">
    <property type="protein sequence ID" value="OMERI01G18800.1"/>
    <property type="gene ID" value="OMERI01G18800"/>
</dbReference>
<dbReference type="PANTHER" id="PTHR46119">
    <property type="entry name" value="OS08G0405700 PROTEIN"/>
    <property type="match status" value="1"/>
</dbReference>
<dbReference type="Proteomes" id="UP000008021">
    <property type="component" value="Chromosome 1"/>
</dbReference>
<keyword evidence="3" id="KW-1185">Reference proteome</keyword>
<dbReference type="GO" id="GO:0046872">
    <property type="term" value="F:metal ion binding"/>
    <property type="evidence" value="ECO:0007669"/>
    <property type="project" value="InterPro"/>
</dbReference>
<evidence type="ECO:0000259" key="1">
    <source>
        <dbReference type="PROSITE" id="PS50846"/>
    </source>
</evidence>
<sequence>MAARGLKKALRWFPHSTEDHHHLEEDEGSNERRGLLRSHLEQVVPVTDLDEEPNTSSSAVKEPKTVALKVSMHCHCCARKVEKQILKMEGVVSFKVELENKKVTVVGNVNPMEVLESICKVMKSAQILAAA</sequence>
<name>A0A0E0C3T8_9ORYZ</name>
<dbReference type="AlphaFoldDB" id="A0A0E0C3T8"/>
<dbReference type="eggNOG" id="KOG1603">
    <property type="taxonomic scope" value="Eukaryota"/>
</dbReference>
<feature type="domain" description="HMA" evidence="1">
    <location>
        <begin position="63"/>
        <end position="126"/>
    </location>
</feature>
<dbReference type="PROSITE" id="PS50846">
    <property type="entry name" value="HMA_2"/>
    <property type="match status" value="1"/>
</dbReference>
<dbReference type="InterPro" id="IPR036163">
    <property type="entry name" value="HMA_dom_sf"/>
</dbReference>
<accession>A0A0E0C3T8</accession>
<reference evidence="2" key="1">
    <citation type="submission" date="2015-04" db="UniProtKB">
        <authorList>
            <consortium name="EnsemblPlants"/>
        </authorList>
    </citation>
    <scope>IDENTIFICATION</scope>
</reference>
<protein>
    <recommendedName>
        <fullName evidence="1">HMA domain-containing protein</fullName>
    </recommendedName>
</protein>
<dbReference type="InterPro" id="IPR044526">
    <property type="entry name" value="NAKR1-3"/>
</dbReference>